<dbReference type="EMBL" id="VTOW01000001">
    <property type="protein sequence ID" value="NKE69589.1"/>
    <property type="molecule type" value="Genomic_DNA"/>
</dbReference>
<keyword evidence="2" id="KW-1185">Reference proteome</keyword>
<organism evidence="1 2">
    <name type="scientific">Candidatus Manganitrophus noduliformans</name>
    <dbReference type="NCBI Taxonomy" id="2606439"/>
    <lineage>
        <taxon>Bacteria</taxon>
        <taxon>Pseudomonadati</taxon>
        <taxon>Nitrospirota</taxon>
        <taxon>Nitrospiria</taxon>
        <taxon>Candidatus Troglogloeales</taxon>
        <taxon>Candidatus Manganitrophaceae</taxon>
        <taxon>Candidatus Manganitrophus</taxon>
    </lineage>
</organism>
<name>A0A7X6DM31_9BACT</name>
<evidence type="ECO:0000313" key="1">
    <source>
        <dbReference type="EMBL" id="NKE69589.1"/>
    </source>
</evidence>
<accession>A0A7X6DM31</accession>
<dbReference type="RefSeq" id="WP_168057884.1">
    <property type="nucleotide sequence ID" value="NZ_VTOW01000001.1"/>
</dbReference>
<evidence type="ECO:0000313" key="2">
    <source>
        <dbReference type="Proteomes" id="UP000534783"/>
    </source>
</evidence>
<protein>
    <submittedName>
        <fullName evidence="1">Uncharacterized protein</fullName>
    </submittedName>
</protein>
<sequence length="639" mass="69682">MSDPVLSPSVDFPKLLYQLLPGIYRDKDAKGELRRFLEIASLPLDELEVSVAQLYEDLFIDNSREPFIGLIGALIGVEIDPTLPERAQRTEVEEAFAFYRSKGLHDPIALFAERVTAWRTAVIDFSQKVAQVPFVPDLNPVIPYRDQPVGEAPPGSGNFFFRADQQRQPLFDRITGRPITRNALFGQEAAYAGIEGRFAIRDRGADLFLPDSVPAFTAVAADLIDFANPKMPSGIALTILPNQIAIDPELGRFKIVSPIPLAGNLRVDFQVLVPASVAVQTFDLRDPKQIARLNRSDDAAPHTLDIRRPRRPTDRFGRYHFDNLGFFFTFGRRMQNQRPNVLPPDSESGNFTFDGRLLGVGDTAGAALQLQDGIDGAPLTRRKLESAAAEYCGTTRGFTIRVGGVDICSADFQPAVTLRAADLSDFSNPMTPAGAPMILAPDQVAVDPQLGRFKLDLAGLGIAAEQIRVDYLLAPVQNHRGRAPAALSATAHALFGFDPQGKMIVLRDGEDGMPISVKRRLGAALADFHGAARGWRVYRNGIDVSGTLVAEEKDLGDPATPVTPGRLAVDVDRGRFKFPAGFFSPADLITVDYSDEETEAEAQLLTSFLQRSPKLLPAGVVPVPIDTRVPKVDPAVLVS</sequence>
<proteinExistence type="predicted"/>
<dbReference type="Proteomes" id="UP000534783">
    <property type="component" value="Unassembled WGS sequence"/>
</dbReference>
<comment type="caution">
    <text evidence="1">The sequence shown here is derived from an EMBL/GenBank/DDBJ whole genome shotgun (WGS) entry which is preliminary data.</text>
</comment>
<dbReference type="AlphaFoldDB" id="A0A7X6DM31"/>
<reference evidence="1 2" key="1">
    <citation type="journal article" date="2020" name="Nature">
        <title>Bacterial chemolithoautotrophy via manganese oxidation.</title>
        <authorList>
            <person name="Yu H."/>
            <person name="Leadbetter J.R."/>
        </authorList>
    </citation>
    <scope>NUCLEOTIDE SEQUENCE [LARGE SCALE GENOMIC DNA]</scope>
    <source>
        <strain evidence="1 2">Mn-1</strain>
    </source>
</reference>
<gene>
    <name evidence="1" type="ORF">MNODULE_02330</name>
</gene>